<evidence type="ECO:0000313" key="3">
    <source>
        <dbReference type="Proteomes" id="UP000317316"/>
    </source>
</evidence>
<comment type="caution">
    <text evidence="2">The sequence shown here is derived from an EMBL/GenBank/DDBJ whole genome shotgun (WGS) entry which is preliminary data.</text>
</comment>
<keyword evidence="3" id="KW-1185">Reference proteome</keyword>
<proteinExistence type="predicted"/>
<sequence length="161" mass="17462">MEILGWILIILSFIVAFVGTFYPIIPSVVFMLLGFVLYGLFFSFEELNWMFWIIQVLFVVLLFSADMAANAFGVKKFGGTKAGVWGSTIGLLLGPFVIPVAGILIGPFLGAVLAELIVTREGFKQAVKSGVGSLIGFLTSSVVKIIILCAMLVIFILFISN</sequence>
<dbReference type="EMBL" id="VDGH01000004">
    <property type="protein sequence ID" value="TQR14608.1"/>
    <property type="molecule type" value="Genomic_DNA"/>
</dbReference>
<evidence type="ECO:0000256" key="1">
    <source>
        <dbReference type="SAM" id="Phobius"/>
    </source>
</evidence>
<organism evidence="2 3">
    <name type="scientific">Psychrobacillus lasiicapitis</name>
    <dbReference type="NCBI Taxonomy" id="1636719"/>
    <lineage>
        <taxon>Bacteria</taxon>
        <taxon>Bacillati</taxon>
        <taxon>Bacillota</taxon>
        <taxon>Bacilli</taxon>
        <taxon>Bacillales</taxon>
        <taxon>Bacillaceae</taxon>
        <taxon>Psychrobacillus</taxon>
    </lineage>
</organism>
<dbReference type="Proteomes" id="UP000317316">
    <property type="component" value="Unassembled WGS sequence"/>
</dbReference>
<dbReference type="PANTHER" id="PTHR39165:SF1">
    <property type="entry name" value="DUF456 DOMAIN-CONTAINING PROTEIN"/>
    <property type="match status" value="1"/>
</dbReference>
<dbReference type="RefSeq" id="WP_142538589.1">
    <property type="nucleotide sequence ID" value="NZ_BMIE01000003.1"/>
</dbReference>
<dbReference type="OrthoDB" id="9808460at2"/>
<feature type="transmembrane region" description="Helical" evidence="1">
    <location>
        <begin position="49"/>
        <end position="69"/>
    </location>
</feature>
<feature type="transmembrane region" description="Helical" evidence="1">
    <location>
        <begin position="134"/>
        <end position="159"/>
    </location>
</feature>
<reference evidence="2 3" key="1">
    <citation type="submission" date="2019-05" db="EMBL/GenBank/DDBJ databases">
        <title>Psychrobacillus vulpis sp. nov., a new species isolated from feces of a red fox that inhabits in The Tablas de Daimiel Natural Park, Albacete, Spain.</title>
        <authorList>
            <person name="Rodriguez M."/>
            <person name="Reina J.C."/>
            <person name="Bejar V."/>
            <person name="Llamas I."/>
        </authorList>
    </citation>
    <scope>NUCLEOTIDE SEQUENCE [LARGE SCALE GENOMIC DNA]</scope>
    <source>
        <strain evidence="2 3">NEAU-3TGS17</strain>
    </source>
</reference>
<dbReference type="Pfam" id="PF04306">
    <property type="entry name" value="DUF456"/>
    <property type="match status" value="1"/>
</dbReference>
<accession>A0A544TB56</accession>
<dbReference type="PANTHER" id="PTHR39165">
    <property type="entry name" value="IG HYPOTHETICAL 17883"/>
    <property type="match status" value="1"/>
</dbReference>
<gene>
    <name evidence="2" type="ORF">FG382_07745</name>
</gene>
<keyword evidence="1" id="KW-0472">Membrane</keyword>
<dbReference type="AlphaFoldDB" id="A0A544TB56"/>
<keyword evidence="1" id="KW-0812">Transmembrane</keyword>
<feature type="transmembrane region" description="Helical" evidence="1">
    <location>
        <begin position="6"/>
        <end position="37"/>
    </location>
</feature>
<evidence type="ECO:0000313" key="2">
    <source>
        <dbReference type="EMBL" id="TQR14608.1"/>
    </source>
</evidence>
<name>A0A544TB56_9BACI</name>
<keyword evidence="1" id="KW-1133">Transmembrane helix</keyword>
<feature type="transmembrane region" description="Helical" evidence="1">
    <location>
        <begin position="89"/>
        <end position="113"/>
    </location>
</feature>
<dbReference type="InterPro" id="IPR007403">
    <property type="entry name" value="DUF456"/>
</dbReference>
<protein>
    <submittedName>
        <fullName evidence="2">DUF456 domain-containing protein</fullName>
    </submittedName>
</protein>